<feature type="signal peptide" evidence="1">
    <location>
        <begin position="1"/>
        <end position="22"/>
    </location>
</feature>
<gene>
    <name evidence="2" type="ORF">QLQ15_04100</name>
</gene>
<dbReference type="Proteomes" id="UP001321580">
    <property type="component" value="Unassembled WGS sequence"/>
</dbReference>
<sequence>MFLKSTRRIALLSILLAVTVLAGCSGQDKKLLADPRVGDLYAAEITQFSAVADDEGNTVEDGYGLLKVTGVSEQEIKVVTTAWYQDTKRGLLKELRKSPASQQWDLTDVITVKRAELAGLRDEGQIISVRRVDTGN</sequence>
<keyword evidence="3" id="KW-1185">Reference proteome</keyword>
<evidence type="ECO:0008006" key="4">
    <source>
        <dbReference type="Google" id="ProtNLM"/>
    </source>
</evidence>
<name>A0ABT6XD69_9GAMM</name>
<evidence type="ECO:0000313" key="3">
    <source>
        <dbReference type="Proteomes" id="UP001321580"/>
    </source>
</evidence>
<accession>A0ABT6XD69</accession>
<organism evidence="2 3">
    <name type="scientific">Lysobacter stagni</name>
    <dbReference type="NCBI Taxonomy" id="3045172"/>
    <lineage>
        <taxon>Bacteria</taxon>
        <taxon>Pseudomonadati</taxon>
        <taxon>Pseudomonadota</taxon>
        <taxon>Gammaproteobacteria</taxon>
        <taxon>Lysobacterales</taxon>
        <taxon>Lysobacteraceae</taxon>
        <taxon>Lysobacter</taxon>
    </lineage>
</organism>
<dbReference type="EMBL" id="JASGBI010000001">
    <property type="protein sequence ID" value="MDI9238089.1"/>
    <property type="molecule type" value="Genomic_DNA"/>
</dbReference>
<reference evidence="2 3" key="1">
    <citation type="submission" date="2023-05" db="EMBL/GenBank/DDBJ databases">
        <title>Lysobacter sp. strain LF1 Genome sequencing and assembly.</title>
        <authorList>
            <person name="Jung Y."/>
        </authorList>
    </citation>
    <scope>NUCLEOTIDE SEQUENCE [LARGE SCALE GENOMIC DNA]</scope>
    <source>
        <strain evidence="2 3">LF1</strain>
    </source>
</reference>
<comment type="caution">
    <text evidence="2">The sequence shown here is derived from an EMBL/GenBank/DDBJ whole genome shotgun (WGS) entry which is preliminary data.</text>
</comment>
<proteinExistence type="predicted"/>
<evidence type="ECO:0000313" key="2">
    <source>
        <dbReference type="EMBL" id="MDI9238089.1"/>
    </source>
</evidence>
<dbReference type="PROSITE" id="PS51257">
    <property type="entry name" value="PROKAR_LIPOPROTEIN"/>
    <property type="match status" value="1"/>
</dbReference>
<feature type="chain" id="PRO_5047492170" description="DUF1425 domain-containing protein" evidence="1">
    <location>
        <begin position="23"/>
        <end position="136"/>
    </location>
</feature>
<keyword evidence="1" id="KW-0732">Signal</keyword>
<evidence type="ECO:0000256" key="1">
    <source>
        <dbReference type="SAM" id="SignalP"/>
    </source>
</evidence>
<dbReference type="RefSeq" id="WP_283211573.1">
    <property type="nucleotide sequence ID" value="NZ_JASGBI010000001.1"/>
</dbReference>
<protein>
    <recommendedName>
        <fullName evidence="4">DUF1425 domain-containing protein</fullName>
    </recommendedName>
</protein>